<comment type="similarity">
    <text evidence="10">Belongs to the MurCDEF family. MurF subfamily.</text>
</comment>
<comment type="catalytic activity">
    <reaction evidence="10 11">
        <text>D-alanyl-D-alanine + UDP-N-acetyl-alpha-D-muramoyl-L-alanyl-gamma-D-glutamyl-meso-2,6-diaminopimelate + ATP = UDP-N-acetyl-alpha-D-muramoyl-L-alanyl-gamma-D-glutamyl-meso-2,6-diaminopimeloyl-D-alanyl-D-alanine + ADP + phosphate + H(+)</text>
        <dbReference type="Rhea" id="RHEA:28374"/>
        <dbReference type="ChEBI" id="CHEBI:15378"/>
        <dbReference type="ChEBI" id="CHEBI:30616"/>
        <dbReference type="ChEBI" id="CHEBI:43474"/>
        <dbReference type="ChEBI" id="CHEBI:57822"/>
        <dbReference type="ChEBI" id="CHEBI:61386"/>
        <dbReference type="ChEBI" id="CHEBI:83905"/>
        <dbReference type="ChEBI" id="CHEBI:456216"/>
        <dbReference type="EC" id="6.3.2.10"/>
    </reaction>
</comment>
<keyword evidence="2 10" id="KW-0436">Ligase</keyword>
<evidence type="ECO:0000256" key="7">
    <source>
        <dbReference type="ARBA" id="ARBA00022984"/>
    </source>
</evidence>
<dbReference type="Proteomes" id="UP001595711">
    <property type="component" value="Unassembled WGS sequence"/>
</dbReference>
<dbReference type="SUPFAM" id="SSF63418">
    <property type="entry name" value="MurE/MurF N-terminal domain"/>
    <property type="match status" value="1"/>
</dbReference>
<dbReference type="Pfam" id="PF01225">
    <property type="entry name" value="Mur_ligase"/>
    <property type="match status" value="1"/>
</dbReference>
<feature type="domain" description="Mur ligase N-terminal catalytic" evidence="12">
    <location>
        <begin position="28"/>
        <end position="97"/>
    </location>
</feature>
<dbReference type="Pfam" id="PF02875">
    <property type="entry name" value="Mur_ligase_C"/>
    <property type="match status" value="1"/>
</dbReference>
<dbReference type="Gene3D" id="3.40.1190.10">
    <property type="entry name" value="Mur-like, catalytic domain"/>
    <property type="match status" value="1"/>
</dbReference>
<comment type="pathway">
    <text evidence="10 11">Cell wall biogenesis; peptidoglycan biosynthesis.</text>
</comment>
<keyword evidence="7 10" id="KW-0573">Peptidoglycan synthesis</keyword>
<dbReference type="EC" id="6.3.2.10" evidence="10 11"/>
<evidence type="ECO:0000259" key="12">
    <source>
        <dbReference type="Pfam" id="PF01225"/>
    </source>
</evidence>
<evidence type="ECO:0000256" key="9">
    <source>
        <dbReference type="ARBA" id="ARBA00023316"/>
    </source>
</evidence>
<feature type="domain" description="Mur ligase central" evidence="14">
    <location>
        <begin position="110"/>
        <end position="300"/>
    </location>
</feature>
<evidence type="ECO:0000259" key="14">
    <source>
        <dbReference type="Pfam" id="PF08245"/>
    </source>
</evidence>
<dbReference type="HAMAP" id="MF_02019">
    <property type="entry name" value="MurF"/>
    <property type="match status" value="1"/>
</dbReference>
<comment type="function">
    <text evidence="10 11">Involved in cell wall formation. Catalyzes the final step in the synthesis of UDP-N-acetylmuramoyl-pentapeptide, the precursor of murein.</text>
</comment>
<dbReference type="NCBIfam" id="TIGR01143">
    <property type="entry name" value="murF"/>
    <property type="match status" value="1"/>
</dbReference>
<comment type="caution">
    <text evidence="15">The sequence shown here is derived from an EMBL/GenBank/DDBJ whole genome shotgun (WGS) entry which is preliminary data.</text>
</comment>
<comment type="subcellular location">
    <subcellularLocation>
        <location evidence="10 11">Cytoplasm</location>
    </subcellularLocation>
</comment>
<evidence type="ECO:0000256" key="2">
    <source>
        <dbReference type="ARBA" id="ARBA00022598"/>
    </source>
</evidence>
<reference evidence="16" key="1">
    <citation type="journal article" date="2019" name="Int. J. Syst. Evol. Microbiol.">
        <title>The Global Catalogue of Microorganisms (GCM) 10K type strain sequencing project: providing services to taxonomists for standard genome sequencing and annotation.</title>
        <authorList>
            <consortium name="The Broad Institute Genomics Platform"/>
            <consortium name="The Broad Institute Genome Sequencing Center for Infectious Disease"/>
            <person name="Wu L."/>
            <person name="Ma J."/>
        </authorList>
    </citation>
    <scope>NUCLEOTIDE SEQUENCE [LARGE SCALE GENOMIC DNA]</scope>
    <source>
        <strain evidence="16">KCTC 42182</strain>
    </source>
</reference>
<organism evidence="15 16">
    <name type="scientific">Ferrovibrio xuzhouensis</name>
    <dbReference type="NCBI Taxonomy" id="1576914"/>
    <lineage>
        <taxon>Bacteria</taxon>
        <taxon>Pseudomonadati</taxon>
        <taxon>Pseudomonadota</taxon>
        <taxon>Alphaproteobacteria</taxon>
        <taxon>Rhodospirillales</taxon>
        <taxon>Rhodospirillaceae</taxon>
        <taxon>Ferrovibrio</taxon>
    </lineage>
</organism>
<keyword evidence="8 10" id="KW-0131">Cell cycle</keyword>
<dbReference type="InterPro" id="IPR004101">
    <property type="entry name" value="Mur_ligase_C"/>
</dbReference>
<proteinExistence type="inferred from homology"/>
<dbReference type="SUPFAM" id="SSF53623">
    <property type="entry name" value="MurD-like peptide ligases, catalytic domain"/>
    <property type="match status" value="1"/>
</dbReference>
<dbReference type="InterPro" id="IPR013221">
    <property type="entry name" value="Mur_ligase_cen"/>
</dbReference>
<gene>
    <name evidence="10" type="primary">murF</name>
    <name evidence="15" type="ORF">ACFOOQ_19940</name>
</gene>
<keyword evidence="16" id="KW-1185">Reference proteome</keyword>
<dbReference type="InterPro" id="IPR036565">
    <property type="entry name" value="Mur-like_cat_sf"/>
</dbReference>
<evidence type="ECO:0000256" key="5">
    <source>
        <dbReference type="ARBA" id="ARBA00022840"/>
    </source>
</evidence>
<evidence type="ECO:0000256" key="4">
    <source>
        <dbReference type="ARBA" id="ARBA00022741"/>
    </source>
</evidence>
<sequence length="476" mass="49930">MEAFALWTSAEAAQATQGSTDGFWTAGGVSIDSRSTGFGDLFVALRGPNFDGHVFVADALAKGAAAALVDRMPETLPPGANLLKVKDTFQALNDLAGAARQRCGAKVIGITGSVGKTSTKEMLRHVLSRQGATHATVGNLNNHWGVPLTLARMPVDSRFALIEMGMNHANEIAPLSRLARPHIAMVTAVEAVHLENFGSVEEIADAKAEIFAGLQVDGVAILNRDNPHFERLAAAARAAGAAEVIGFGEHPEAQARLVKFASHSSCSCVAAEILGQPLTFKIGAPGRHWVLNALGVLATAHIAGADLAEAGMALADVTAPKGRGEQHSLPWRDGGSVDLIDDSYNASPPSMLAAFAVLAMARPSAARGRRIAVLGDMLELGGRAEEAHAALAAGLVREKIDLVFAAGPLMRALYDALPPQMRGHHAVNSTELLQPLRRAIRSGDVLLVKGSHGSRMDRIVEDLLTPAPQPRAANGW</sequence>
<dbReference type="NCBIfam" id="NF010693">
    <property type="entry name" value="PRK14093.1"/>
    <property type="match status" value="1"/>
</dbReference>
<dbReference type="InterPro" id="IPR000713">
    <property type="entry name" value="Mur_ligase_N"/>
</dbReference>
<keyword evidence="5 10" id="KW-0067">ATP-binding</keyword>
<dbReference type="InterPro" id="IPR035911">
    <property type="entry name" value="MurE/MurF_N"/>
</dbReference>
<feature type="domain" description="Mur ligase C-terminal" evidence="13">
    <location>
        <begin position="336"/>
        <end position="451"/>
    </location>
</feature>
<dbReference type="EMBL" id="JBHRYJ010000005">
    <property type="protein sequence ID" value="MFC3677835.1"/>
    <property type="molecule type" value="Genomic_DNA"/>
</dbReference>
<keyword evidence="4 10" id="KW-0547">Nucleotide-binding</keyword>
<dbReference type="InterPro" id="IPR051046">
    <property type="entry name" value="MurCDEF_CellWall_CoF430Synth"/>
</dbReference>
<evidence type="ECO:0000256" key="11">
    <source>
        <dbReference type="RuleBase" id="RU004136"/>
    </source>
</evidence>
<dbReference type="Gene3D" id="3.90.190.20">
    <property type="entry name" value="Mur ligase, C-terminal domain"/>
    <property type="match status" value="1"/>
</dbReference>
<evidence type="ECO:0000256" key="3">
    <source>
        <dbReference type="ARBA" id="ARBA00022618"/>
    </source>
</evidence>
<dbReference type="PANTHER" id="PTHR43024">
    <property type="entry name" value="UDP-N-ACETYLMURAMOYL-TRIPEPTIDE--D-ALANYL-D-ALANINE LIGASE"/>
    <property type="match status" value="1"/>
</dbReference>
<feature type="binding site" evidence="10">
    <location>
        <begin position="112"/>
        <end position="118"/>
    </location>
    <ligand>
        <name>ATP</name>
        <dbReference type="ChEBI" id="CHEBI:30616"/>
    </ligand>
</feature>
<dbReference type="Pfam" id="PF08245">
    <property type="entry name" value="Mur_ligase_M"/>
    <property type="match status" value="1"/>
</dbReference>
<keyword evidence="3 10" id="KW-0132">Cell division</keyword>
<keyword evidence="6 10" id="KW-0133">Cell shape</keyword>
<evidence type="ECO:0000313" key="15">
    <source>
        <dbReference type="EMBL" id="MFC3677835.1"/>
    </source>
</evidence>
<protein>
    <recommendedName>
        <fullName evidence="10 11">UDP-N-acetylmuramoyl-tripeptide--D-alanyl-D-alanine ligase</fullName>
        <ecNumber evidence="10 11">6.3.2.10</ecNumber>
    </recommendedName>
    <alternativeName>
        <fullName evidence="10">D-alanyl-D-alanine-adding enzyme</fullName>
    </alternativeName>
</protein>
<name>A0ABV7VJZ7_9PROT</name>
<evidence type="ECO:0000256" key="10">
    <source>
        <dbReference type="HAMAP-Rule" id="MF_02019"/>
    </source>
</evidence>
<dbReference type="InterPro" id="IPR005863">
    <property type="entry name" value="UDP-N-AcMur_synth"/>
</dbReference>
<dbReference type="RefSeq" id="WP_379729438.1">
    <property type="nucleotide sequence ID" value="NZ_JBHRYJ010000005.1"/>
</dbReference>
<evidence type="ECO:0000256" key="8">
    <source>
        <dbReference type="ARBA" id="ARBA00023306"/>
    </source>
</evidence>
<dbReference type="PANTHER" id="PTHR43024:SF1">
    <property type="entry name" value="UDP-N-ACETYLMURAMOYL-TRIPEPTIDE--D-ALANYL-D-ALANINE LIGASE"/>
    <property type="match status" value="1"/>
</dbReference>
<dbReference type="InterPro" id="IPR036615">
    <property type="entry name" value="Mur_ligase_C_dom_sf"/>
</dbReference>
<dbReference type="SUPFAM" id="SSF53244">
    <property type="entry name" value="MurD-like peptide ligases, peptide-binding domain"/>
    <property type="match status" value="1"/>
</dbReference>
<evidence type="ECO:0000313" key="16">
    <source>
        <dbReference type="Proteomes" id="UP001595711"/>
    </source>
</evidence>
<dbReference type="GO" id="GO:0016874">
    <property type="term" value="F:ligase activity"/>
    <property type="evidence" value="ECO:0007669"/>
    <property type="project" value="UniProtKB-KW"/>
</dbReference>
<evidence type="ECO:0000256" key="1">
    <source>
        <dbReference type="ARBA" id="ARBA00022490"/>
    </source>
</evidence>
<dbReference type="Gene3D" id="3.40.1390.10">
    <property type="entry name" value="MurE/MurF, N-terminal domain"/>
    <property type="match status" value="1"/>
</dbReference>
<evidence type="ECO:0000259" key="13">
    <source>
        <dbReference type="Pfam" id="PF02875"/>
    </source>
</evidence>
<accession>A0ABV7VJZ7</accession>
<keyword evidence="9 10" id="KW-0961">Cell wall biogenesis/degradation</keyword>
<evidence type="ECO:0000256" key="6">
    <source>
        <dbReference type="ARBA" id="ARBA00022960"/>
    </source>
</evidence>
<keyword evidence="1 10" id="KW-0963">Cytoplasm</keyword>